<comment type="caution">
    <text evidence="2">The sequence shown here is derived from an EMBL/GenBank/DDBJ whole genome shotgun (WGS) entry which is preliminary data.</text>
</comment>
<dbReference type="AlphaFoldDB" id="A0A0G0A1H3"/>
<dbReference type="InterPro" id="IPR036188">
    <property type="entry name" value="FAD/NAD-bd_sf"/>
</dbReference>
<reference evidence="2 3" key="1">
    <citation type="journal article" date="2015" name="Nature">
        <title>rRNA introns, odd ribosomes, and small enigmatic genomes across a large radiation of phyla.</title>
        <authorList>
            <person name="Brown C.T."/>
            <person name="Hug L.A."/>
            <person name="Thomas B.C."/>
            <person name="Sharon I."/>
            <person name="Castelle C.J."/>
            <person name="Singh A."/>
            <person name="Wilkins M.J."/>
            <person name="Williams K.H."/>
            <person name="Banfield J.F."/>
        </authorList>
    </citation>
    <scope>NUCLEOTIDE SEQUENCE [LARGE SCALE GENOMIC DNA]</scope>
</reference>
<evidence type="ECO:0000313" key="2">
    <source>
        <dbReference type="EMBL" id="KKP50493.1"/>
    </source>
</evidence>
<dbReference type="InterPro" id="IPR002937">
    <property type="entry name" value="Amino_oxidase"/>
</dbReference>
<dbReference type="Gene3D" id="1.10.3110.10">
    <property type="entry name" value="protoporphyrinogen ix oxidase, domain 3"/>
    <property type="match status" value="1"/>
</dbReference>
<dbReference type="PANTHER" id="PTHR42923:SF46">
    <property type="entry name" value="AMINE OXIDASE"/>
    <property type="match status" value="1"/>
</dbReference>
<dbReference type="PANTHER" id="PTHR42923">
    <property type="entry name" value="PROTOPORPHYRINOGEN OXIDASE"/>
    <property type="match status" value="1"/>
</dbReference>
<gene>
    <name evidence="2" type="ORF">UR42_C0026G0001</name>
</gene>
<name>A0A0G0A1H3_9BACT</name>
<dbReference type="Proteomes" id="UP000034045">
    <property type="component" value="Unassembled WGS sequence"/>
</dbReference>
<evidence type="ECO:0000313" key="3">
    <source>
        <dbReference type="Proteomes" id="UP000034045"/>
    </source>
</evidence>
<sequence length="195" mass="22339">MKIAILGGGITGLTSAYYLAKDGHQVTILEKEKVLGGLASGFKSKNWNWYLERAYHHLFANDYDILNFAKEIDFDKIYFRSPETSSLFGNEIRLRSSSFDGQAMKQSNNFSVYPLDTPLDLLKFPLLGFIDKLRAGLVILFLKLSPFLSMYKKMTSEEFLKKNMGIKVWNTLWQQLFRGKFGKYAGIISSSFIWA</sequence>
<feature type="domain" description="Amine oxidase" evidence="1">
    <location>
        <begin position="10"/>
        <end position="182"/>
    </location>
</feature>
<dbReference type="PRINTS" id="PR00419">
    <property type="entry name" value="ADXRDTASE"/>
</dbReference>
<dbReference type="InterPro" id="IPR050464">
    <property type="entry name" value="Zeta_carotene_desat/Oxidored"/>
</dbReference>
<dbReference type="GO" id="GO:0016491">
    <property type="term" value="F:oxidoreductase activity"/>
    <property type="evidence" value="ECO:0007669"/>
    <property type="project" value="InterPro"/>
</dbReference>
<proteinExistence type="predicted"/>
<dbReference type="Gene3D" id="3.90.660.20">
    <property type="entry name" value="Protoporphyrinogen oxidase, mitochondrial, domain 2"/>
    <property type="match status" value="1"/>
</dbReference>
<organism evidence="2 3">
    <name type="scientific">Candidatus Roizmanbacteria bacterium GW2011_GWA2_33_33</name>
    <dbReference type="NCBI Taxonomy" id="1618476"/>
    <lineage>
        <taxon>Bacteria</taxon>
        <taxon>Candidatus Roizmaniibacteriota</taxon>
    </lineage>
</organism>
<dbReference type="Gene3D" id="3.50.50.60">
    <property type="entry name" value="FAD/NAD(P)-binding domain"/>
    <property type="match status" value="1"/>
</dbReference>
<evidence type="ECO:0000259" key="1">
    <source>
        <dbReference type="Pfam" id="PF01593"/>
    </source>
</evidence>
<accession>A0A0G0A1H3</accession>
<protein>
    <submittedName>
        <fullName evidence="2">Amine oxidase</fullName>
    </submittedName>
</protein>
<dbReference type="SUPFAM" id="SSF51905">
    <property type="entry name" value="FAD/NAD(P)-binding domain"/>
    <property type="match status" value="1"/>
</dbReference>
<dbReference type="Pfam" id="PF01593">
    <property type="entry name" value="Amino_oxidase"/>
    <property type="match status" value="1"/>
</dbReference>
<dbReference type="EMBL" id="LBPD01000026">
    <property type="protein sequence ID" value="KKP50493.1"/>
    <property type="molecule type" value="Genomic_DNA"/>
</dbReference>
<feature type="non-terminal residue" evidence="2">
    <location>
        <position position="195"/>
    </location>
</feature>